<dbReference type="PANTHER" id="PTHR13887:SF41">
    <property type="entry name" value="THIOREDOXIN SUPERFAMILY PROTEIN"/>
    <property type="match status" value="1"/>
</dbReference>
<comment type="caution">
    <text evidence="2">The sequence shown here is derived from an EMBL/GenBank/DDBJ whole genome shotgun (WGS) entry which is preliminary data.</text>
</comment>
<dbReference type="PANTHER" id="PTHR13887">
    <property type="entry name" value="GLUTATHIONE S-TRANSFERASE KAPPA"/>
    <property type="match status" value="1"/>
</dbReference>
<evidence type="ECO:0000313" key="2">
    <source>
        <dbReference type="EMBL" id="TLU65690.1"/>
    </source>
</evidence>
<dbReference type="CDD" id="cd03024">
    <property type="entry name" value="DsbA_FrnE"/>
    <property type="match status" value="1"/>
</dbReference>
<dbReference type="AlphaFoldDB" id="A0A5R9IJF7"/>
<keyword evidence="3" id="KW-1185">Reference proteome</keyword>
<dbReference type="OrthoDB" id="9799122at2"/>
<dbReference type="Gene3D" id="3.40.30.10">
    <property type="entry name" value="Glutaredoxin"/>
    <property type="match status" value="1"/>
</dbReference>
<protein>
    <submittedName>
        <fullName evidence="2">DsbA family oxidoreductase</fullName>
    </submittedName>
</protein>
<gene>
    <name evidence="2" type="ORF">FE810_07120</name>
</gene>
<dbReference type="SUPFAM" id="SSF52833">
    <property type="entry name" value="Thioredoxin-like"/>
    <property type="match status" value="1"/>
</dbReference>
<organism evidence="2 3">
    <name type="scientific">Thalassotalea litorea</name>
    <dbReference type="NCBI Taxonomy" id="2020715"/>
    <lineage>
        <taxon>Bacteria</taxon>
        <taxon>Pseudomonadati</taxon>
        <taxon>Pseudomonadota</taxon>
        <taxon>Gammaproteobacteria</taxon>
        <taxon>Alteromonadales</taxon>
        <taxon>Colwelliaceae</taxon>
        <taxon>Thalassotalea</taxon>
    </lineage>
</organism>
<evidence type="ECO:0000259" key="1">
    <source>
        <dbReference type="Pfam" id="PF01323"/>
    </source>
</evidence>
<dbReference type="InterPro" id="IPR036249">
    <property type="entry name" value="Thioredoxin-like_sf"/>
</dbReference>
<dbReference type="Proteomes" id="UP000307790">
    <property type="component" value="Unassembled WGS sequence"/>
</dbReference>
<sequence>MTLQIDIVSDVVCPWCVIGYGRLKRAIAELQPAVNFSVTWHPFELNPDMPEEGENLREHVAKKYGATLEESIKARAMLTEHGKDVGFNFNYFDEMKMLNTLNCHQLLHWAKDSGLQNPLSEALFEHFFSNRGDFSQRPLLEVVKAVGLDADEAKAVLNTNRFTADIRAIEQQWHQQGIHSVPLFIFNNKKALSGAHEVDTFKQLILDLLAN</sequence>
<dbReference type="RefSeq" id="WP_138319351.1">
    <property type="nucleotide sequence ID" value="NZ_VCBC01000006.1"/>
</dbReference>
<dbReference type="GO" id="GO:0016491">
    <property type="term" value="F:oxidoreductase activity"/>
    <property type="evidence" value="ECO:0007669"/>
    <property type="project" value="InterPro"/>
</dbReference>
<dbReference type="EMBL" id="VCBC01000006">
    <property type="protein sequence ID" value="TLU65690.1"/>
    <property type="molecule type" value="Genomic_DNA"/>
</dbReference>
<dbReference type="InterPro" id="IPR001853">
    <property type="entry name" value="DSBA-like_thioredoxin_dom"/>
</dbReference>
<reference evidence="2 3" key="1">
    <citation type="submission" date="2019-05" db="EMBL/GenBank/DDBJ databases">
        <title>Genome sequences of Thalassotalea litorea 1K03283.</title>
        <authorList>
            <person name="Zhang D."/>
        </authorList>
    </citation>
    <scope>NUCLEOTIDE SEQUENCE [LARGE SCALE GENOMIC DNA]</scope>
    <source>
        <strain evidence="2 3">MCCC 1K03283</strain>
    </source>
</reference>
<accession>A0A5R9IJF7</accession>
<dbReference type="Pfam" id="PF01323">
    <property type="entry name" value="DSBA"/>
    <property type="match status" value="1"/>
</dbReference>
<feature type="domain" description="DSBA-like thioredoxin" evidence="1">
    <location>
        <begin position="4"/>
        <end position="205"/>
    </location>
</feature>
<proteinExistence type="predicted"/>
<evidence type="ECO:0000313" key="3">
    <source>
        <dbReference type="Proteomes" id="UP000307790"/>
    </source>
</evidence>
<name>A0A5R9IJF7_9GAMM</name>